<keyword evidence="2" id="KW-1185">Reference proteome</keyword>
<feature type="non-terminal residue" evidence="1">
    <location>
        <position position="1"/>
    </location>
</feature>
<evidence type="ECO:0000313" key="1">
    <source>
        <dbReference type="EMBL" id="OXU20518.1"/>
    </source>
</evidence>
<gene>
    <name evidence="1" type="ORF">TSAR_001718</name>
</gene>
<comment type="caution">
    <text evidence="1">The sequence shown here is derived from an EMBL/GenBank/DDBJ whole genome shotgun (WGS) entry which is preliminary data.</text>
</comment>
<accession>A0A232EQ99</accession>
<evidence type="ECO:0000313" key="2">
    <source>
        <dbReference type="Proteomes" id="UP000215335"/>
    </source>
</evidence>
<reference evidence="1 2" key="1">
    <citation type="journal article" date="2017" name="Curr. Biol.">
        <title>The Evolution of Venom by Co-option of Single-Copy Genes.</title>
        <authorList>
            <person name="Martinson E.O."/>
            <person name="Mrinalini"/>
            <person name="Kelkar Y.D."/>
            <person name="Chang C.H."/>
            <person name="Werren J.H."/>
        </authorList>
    </citation>
    <scope>NUCLEOTIDE SEQUENCE [LARGE SCALE GENOMIC DNA]</scope>
    <source>
        <strain evidence="1 2">Alberta</strain>
        <tissue evidence="1">Whole body</tissue>
    </source>
</reference>
<dbReference type="Proteomes" id="UP000215335">
    <property type="component" value="Unassembled WGS sequence"/>
</dbReference>
<sequence>CGTLNISTLDLKITDAKLDYLNGKYIDKNTYAAGLIDVNSTYARPPLFWEVLTPFPLDATVSFLSQGLFVIIKISQDKRGSSLMLK</sequence>
<name>A0A232EQ99_9HYME</name>
<protein>
    <submittedName>
        <fullName evidence="1">Uncharacterized protein</fullName>
    </submittedName>
</protein>
<proteinExistence type="predicted"/>
<dbReference type="EMBL" id="NNAY01002813">
    <property type="protein sequence ID" value="OXU20518.1"/>
    <property type="molecule type" value="Genomic_DNA"/>
</dbReference>
<organism evidence="1 2">
    <name type="scientific">Trichomalopsis sarcophagae</name>
    <dbReference type="NCBI Taxonomy" id="543379"/>
    <lineage>
        <taxon>Eukaryota</taxon>
        <taxon>Metazoa</taxon>
        <taxon>Ecdysozoa</taxon>
        <taxon>Arthropoda</taxon>
        <taxon>Hexapoda</taxon>
        <taxon>Insecta</taxon>
        <taxon>Pterygota</taxon>
        <taxon>Neoptera</taxon>
        <taxon>Endopterygota</taxon>
        <taxon>Hymenoptera</taxon>
        <taxon>Apocrita</taxon>
        <taxon>Proctotrupomorpha</taxon>
        <taxon>Chalcidoidea</taxon>
        <taxon>Pteromalidae</taxon>
        <taxon>Pteromalinae</taxon>
        <taxon>Trichomalopsis</taxon>
    </lineage>
</organism>
<dbReference type="AlphaFoldDB" id="A0A232EQ99"/>
<dbReference type="OrthoDB" id="10490287at2759"/>